<comment type="caution">
    <text evidence="2">The sequence shown here is derived from an EMBL/GenBank/DDBJ whole genome shotgun (WGS) entry which is preliminary data.</text>
</comment>
<keyword evidence="2" id="KW-0489">Methyltransferase</keyword>
<feature type="domain" description="tRNA (guanine-N(1)-)-methyltransferase C-terminal" evidence="1">
    <location>
        <begin position="8"/>
        <end position="186"/>
    </location>
</feature>
<dbReference type="GO" id="GO:0032259">
    <property type="term" value="P:methylation"/>
    <property type="evidence" value="ECO:0007669"/>
    <property type="project" value="UniProtKB-KW"/>
</dbReference>
<proteinExistence type="predicted"/>
<dbReference type="Proteomes" id="UP000599024">
    <property type="component" value="Unassembled WGS sequence"/>
</dbReference>
<keyword evidence="2" id="KW-0808">Transferase</keyword>
<dbReference type="CDD" id="cd18085">
    <property type="entry name" value="TM1570-like"/>
    <property type="match status" value="1"/>
</dbReference>
<evidence type="ECO:0000313" key="3">
    <source>
        <dbReference type="Proteomes" id="UP000599024"/>
    </source>
</evidence>
<dbReference type="EMBL" id="JACNLK010000033">
    <property type="protein sequence ID" value="MBC8208280.1"/>
    <property type="molecule type" value="Genomic_DNA"/>
</dbReference>
<evidence type="ECO:0000313" key="2">
    <source>
        <dbReference type="EMBL" id="MBC8208280.1"/>
    </source>
</evidence>
<dbReference type="InterPro" id="IPR029026">
    <property type="entry name" value="tRNA_m1G_MTases_N"/>
</dbReference>
<organism evidence="2 3">
    <name type="scientific">Candidatus Desulfatifera sulfidica</name>
    <dbReference type="NCBI Taxonomy" id="2841691"/>
    <lineage>
        <taxon>Bacteria</taxon>
        <taxon>Pseudomonadati</taxon>
        <taxon>Thermodesulfobacteriota</taxon>
        <taxon>Desulfobulbia</taxon>
        <taxon>Desulfobulbales</taxon>
        <taxon>Desulfobulbaceae</taxon>
        <taxon>Candidatus Desulfatifera</taxon>
    </lineage>
</organism>
<dbReference type="GO" id="GO:0008168">
    <property type="term" value="F:methyltransferase activity"/>
    <property type="evidence" value="ECO:0007669"/>
    <property type="project" value="UniProtKB-KW"/>
</dbReference>
<dbReference type="Gene3D" id="3.40.1280.10">
    <property type="match status" value="1"/>
</dbReference>
<dbReference type="AlphaFoldDB" id="A0A8J6NB63"/>
<reference evidence="2 3" key="1">
    <citation type="submission" date="2020-08" db="EMBL/GenBank/DDBJ databases">
        <title>Bridging the membrane lipid divide: bacteria of the FCB group superphylum have the potential to synthesize archaeal ether lipids.</title>
        <authorList>
            <person name="Villanueva L."/>
            <person name="Von Meijenfeldt F.A.B."/>
            <person name="Westbye A.B."/>
            <person name="Yadav S."/>
            <person name="Hopmans E.C."/>
            <person name="Dutilh B.E."/>
            <person name="Sinninghe Damste J.S."/>
        </authorList>
    </citation>
    <scope>NUCLEOTIDE SEQUENCE [LARGE SCALE GENOMIC DNA]</scope>
    <source>
        <strain evidence="2">NIOZ-UU81</strain>
    </source>
</reference>
<gene>
    <name evidence="2" type="ORF">H8E79_03810</name>
</gene>
<accession>A0A8J6NB63</accession>
<evidence type="ECO:0000259" key="1">
    <source>
        <dbReference type="Pfam" id="PF09936"/>
    </source>
</evidence>
<protein>
    <submittedName>
        <fullName evidence="2">RNA methyltransferase</fullName>
    </submittedName>
</protein>
<dbReference type="InterPro" id="IPR019230">
    <property type="entry name" value="RNA_MeTrfase_C_dom"/>
</dbReference>
<dbReference type="Pfam" id="PF09936">
    <property type="entry name" value="Methyltrn_RNA_4"/>
    <property type="match status" value="1"/>
</dbReference>
<name>A0A8J6NB63_9BACT</name>
<sequence length="190" mass="20800">MSEQRPRIDIALVHHPVLNKNGETIGSAVTNLDLHDIARAARTFGVENYYVITPYTDQQEMVSEIVDHWQTGHGATRNPARKEALELVRISPSLGETIEIISQQRGERPLILTTSAKVQDNTLNYGSARDLIAAGRPVLLLFGTAHGLAPEISTLADHSLPPINGSTNYNHLSVRSAVSIILDRLLAVQN</sequence>